<accession>A0A0F9S0Y6</accession>
<dbReference type="EMBL" id="LAZR01000625">
    <property type="protein sequence ID" value="KKN62420.1"/>
    <property type="molecule type" value="Genomic_DNA"/>
</dbReference>
<dbReference type="InterPro" id="IPR011042">
    <property type="entry name" value="6-blade_b-propeller_TolB-like"/>
</dbReference>
<organism evidence="1">
    <name type="scientific">marine sediment metagenome</name>
    <dbReference type="NCBI Taxonomy" id="412755"/>
    <lineage>
        <taxon>unclassified sequences</taxon>
        <taxon>metagenomes</taxon>
        <taxon>ecological metagenomes</taxon>
    </lineage>
</organism>
<dbReference type="AlphaFoldDB" id="A0A0F9S0Y6"/>
<comment type="caution">
    <text evidence="1">The sequence shown here is derived from an EMBL/GenBank/DDBJ whole genome shotgun (WGS) entry which is preliminary data.</text>
</comment>
<dbReference type="SUPFAM" id="SSF63829">
    <property type="entry name" value="Calcium-dependent phosphotriesterase"/>
    <property type="match status" value="1"/>
</dbReference>
<evidence type="ECO:0000313" key="1">
    <source>
        <dbReference type="EMBL" id="KKN62420.1"/>
    </source>
</evidence>
<sequence length="292" mass="32757">MQVVISILRSKNHNGLFKIDLDSNTIVDSLICTKHNVPIPEEEAELFYGIKGITIHNGLIYCATCRSILSSADFVNVNPVAINIGAAIHQIDYISHGLAYCSTDDNVVRYLDNDKPIFLYNGFSGIGIDINHINSLYETDDDIYFTYHNNVYAEPGMICSMNKGIIVRNLDKPHNVCVNHKNEIFVCDSYNLSVSKYDNQGKLIISSPKLNGYTRGLAINLDGIMVVGSSKRETQMPSITVLDDKFKIQKELLLHMIDNSFTGEIYDIRIISEVDLGLSANFKLWGKPRTKK</sequence>
<name>A0A0F9S0Y6_9ZZZZ</name>
<dbReference type="Gene3D" id="2.120.10.30">
    <property type="entry name" value="TolB, C-terminal domain"/>
    <property type="match status" value="1"/>
</dbReference>
<reference evidence="1" key="1">
    <citation type="journal article" date="2015" name="Nature">
        <title>Complex archaea that bridge the gap between prokaryotes and eukaryotes.</title>
        <authorList>
            <person name="Spang A."/>
            <person name="Saw J.H."/>
            <person name="Jorgensen S.L."/>
            <person name="Zaremba-Niedzwiedzka K."/>
            <person name="Martijn J."/>
            <person name="Lind A.E."/>
            <person name="van Eijk R."/>
            <person name="Schleper C."/>
            <person name="Guy L."/>
            <person name="Ettema T.J."/>
        </authorList>
    </citation>
    <scope>NUCLEOTIDE SEQUENCE</scope>
</reference>
<gene>
    <name evidence="1" type="ORF">LCGC14_0512170</name>
</gene>
<proteinExistence type="predicted"/>
<protein>
    <submittedName>
        <fullName evidence="1">Uncharacterized protein</fullName>
    </submittedName>
</protein>